<evidence type="ECO:0000313" key="3">
    <source>
        <dbReference type="EMBL" id="BDI03434.1"/>
    </source>
</evidence>
<dbReference type="PANTHER" id="PTHR42928:SF5">
    <property type="entry name" value="BLR1237 PROTEIN"/>
    <property type="match status" value="1"/>
</dbReference>
<dbReference type="PANTHER" id="PTHR42928">
    <property type="entry name" value="TRICARBOXYLATE-BINDING PROTEIN"/>
    <property type="match status" value="1"/>
</dbReference>
<dbReference type="CDD" id="cd13578">
    <property type="entry name" value="PBP2_Bug27"/>
    <property type="match status" value="1"/>
</dbReference>
<dbReference type="EMBL" id="AP025730">
    <property type="protein sequence ID" value="BDI03434.1"/>
    <property type="molecule type" value="Genomic_DNA"/>
</dbReference>
<dbReference type="InterPro" id="IPR042100">
    <property type="entry name" value="Bug_dom1"/>
</dbReference>
<comment type="similarity">
    <text evidence="1">Belongs to the UPF0065 (bug) family.</text>
</comment>
<feature type="signal peptide" evidence="2">
    <location>
        <begin position="1"/>
        <end position="32"/>
    </location>
</feature>
<evidence type="ECO:0000256" key="1">
    <source>
        <dbReference type="ARBA" id="ARBA00006987"/>
    </source>
</evidence>
<dbReference type="InterPro" id="IPR006311">
    <property type="entry name" value="TAT_signal"/>
</dbReference>
<reference evidence="3" key="1">
    <citation type="submission" date="2022-04" db="EMBL/GenBank/DDBJ databases">
        <title>Whole genome sequence of Sphaerotilus sp. FB-5.</title>
        <authorList>
            <person name="Takeda M."/>
            <person name="Narihara S."/>
            <person name="Akimoto M."/>
            <person name="Akimoto R."/>
            <person name="Nishiyashiki S."/>
            <person name="Murakami T."/>
        </authorList>
    </citation>
    <scope>NUCLEOTIDE SEQUENCE</scope>
    <source>
        <strain evidence="3">FB-5</strain>
    </source>
</reference>
<dbReference type="PIRSF" id="PIRSF017082">
    <property type="entry name" value="YflP"/>
    <property type="match status" value="1"/>
</dbReference>
<dbReference type="Pfam" id="PF03401">
    <property type="entry name" value="TctC"/>
    <property type="match status" value="1"/>
</dbReference>
<protein>
    <submittedName>
        <fullName evidence="3">MFS transporter</fullName>
    </submittedName>
</protein>
<accession>A0ABN6PEL1</accession>
<dbReference type="SUPFAM" id="SSF53850">
    <property type="entry name" value="Periplasmic binding protein-like II"/>
    <property type="match status" value="1"/>
</dbReference>
<dbReference type="RefSeq" id="WP_251971722.1">
    <property type="nucleotide sequence ID" value="NZ_AP025730.1"/>
</dbReference>
<dbReference type="InterPro" id="IPR005064">
    <property type="entry name" value="BUG"/>
</dbReference>
<evidence type="ECO:0000256" key="2">
    <source>
        <dbReference type="SAM" id="SignalP"/>
    </source>
</evidence>
<keyword evidence="4" id="KW-1185">Reference proteome</keyword>
<evidence type="ECO:0000313" key="4">
    <source>
        <dbReference type="Proteomes" id="UP001057498"/>
    </source>
</evidence>
<dbReference type="Proteomes" id="UP001057498">
    <property type="component" value="Chromosome"/>
</dbReference>
<sequence>MKMTQRFPSRRHALALTLAAALGAAPFGSALAADAYPSKPIKVIVPFAPGGPTDIMGRYVAKVIGDALKQTVIVENRAGAGGNLGTDAVAKSAPDGYTLGIGAISSLAIAPGLYEKLPYNAAKDFAPITLVGIAKGAILAHPSAPFNDLKGMLAYAKANPGKLNYASSGIGTANHLAGEYLQSLAGVDLQHVPYKGTAAAVQDLLAGNVLLSVESSLTSAAQHVTSGKLKAIAITSATRSKMLPNVPTVAEQGFPGFDVPTWFGLIAPAGTPKEVVATLNRVITDALKSPDAAERFAQIGAEPHPTTPDQFGAYIREETARWTKVIKSANIKPE</sequence>
<dbReference type="PROSITE" id="PS51318">
    <property type="entry name" value="TAT"/>
    <property type="match status" value="1"/>
</dbReference>
<dbReference type="Gene3D" id="3.40.190.150">
    <property type="entry name" value="Bordetella uptake gene, domain 1"/>
    <property type="match status" value="1"/>
</dbReference>
<gene>
    <name evidence="3" type="ORF">CATMQ487_04040</name>
</gene>
<keyword evidence="2" id="KW-0732">Signal</keyword>
<proteinExistence type="inferred from homology"/>
<name>A0ABN6PEL1_9BURK</name>
<dbReference type="Gene3D" id="3.40.190.10">
    <property type="entry name" value="Periplasmic binding protein-like II"/>
    <property type="match status" value="1"/>
</dbReference>
<organism evidence="3 4">
    <name type="scientific">Sphaerotilus microaerophilus</name>
    <dbReference type="NCBI Taxonomy" id="2914710"/>
    <lineage>
        <taxon>Bacteria</taxon>
        <taxon>Pseudomonadati</taxon>
        <taxon>Pseudomonadota</taxon>
        <taxon>Betaproteobacteria</taxon>
        <taxon>Burkholderiales</taxon>
        <taxon>Sphaerotilaceae</taxon>
        <taxon>Sphaerotilus</taxon>
    </lineage>
</organism>
<feature type="chain" id="PRO_5046140268" evidence="2">
    <location>
        <begin position="33"/>
        <end position="334"/>
    </location>
</feature>